<dbReference type="PROSITE" id="PS50011">
    <property type="entry name" value="PROTEIN_KINASE_DOM"/>
    <property type="match status" value="1"/>
</dbReference>
<dbReference type="GO" id="GO:0005524">
    <property type="term" value="F:ATP binding"/>
    <property type="evidence" value="ECO:0007669"/>
    <property type="project" value="InterPro"/>
</dbReference>
<evidence type="ECO:0000259" key="1">
    <source>
        <dbReference type="PROSITE" id="PS50011"/>
    </source>
</evidence>
<dbReference type="EMBL" id="LJBN01000035">
    <property type="protein sequence ID" value="OOQ90881.1"/>
    <property type="molecule type" value="Genomic_DNA"/>
</dbReference>
<evidence type="ECO:0000313" key="2">
    <source>
        <dbReference type="EMBL" id="OOQ90881.1"/>
    </source>
</evidence>
<dbReference type="Gene3D" id="1.10.510.10">
    <property type="entry name" value="Transferase(Phosphotransferase) domain 1"/>
    <property type="match status" value="1"/>
</dbReference>
<dbReference type="InterPro" id="IPR008271">
    <property type="entry name" value="Ser/Thr_kinase_AS"/>
</dbReference>
<evidence type="ECO:0000313" key="3">
    <source>
        <dbReference type="Proteomes" id="UP000190744"/>
    </source>
</evidence>
<comment type="caution">
    <text evidence="2">The sequence shown here is derived from an EMBL/GenBank/DDBJ whole genome shotgun (WGS) entry which is preliminary data.</text>
</comment>
<gene>
    <name evidence="2" type="ORF">PEBR_02987</name>
</gene>
<feature type="domain" description="Protein kinase" evidence="1">
    <location>
        <begin position="1"/>
        <end position="232"/>
    </location>
</feature>
<keyword evidence="2" id="KW-0418">Kinase</keyword>
<dbReference type="AlphaFoldDB" id="A0A1S9RZX2"/>
<reference evidence="3" key="1">
    <citation type="submission" date="2015-09" db="EMBL/GenBank/DDBJ databases">
        <authorList>
            <person name="Fill T.P."/>
            <person name="Baretta J.F."/>
            <person name="de Almeida L.G."/>
            <person name="Rocha M."/>
            <person name="de Souza D.H."/>
            <person name="Malavazi I."/>
            <person name="Cerdeira L.T."/>
            <person name="Hong H."/>
            <person name="Samborskyy M."/>
            <person name="de Vasconcelos A.T."/>
            <person name="Leadlay P."/>
            <person name="Rodrigues-Filho E."/>
        </authorList>
    </citation>
    <scope>NUCLEOTIDE SEQUENCE [LARGE SCALE GENOMIC DNA]</scope>
    <source>
        <strain evidence="3">LaBioMMi 136</strain>
    </source>
</reference>
<dbReference type="InterPro" id="IPR000719">
    <property type="entry name" value="Prot_kinase_dom"/>
</dbReference>
<keyword evidence="2" id="KW-0808">Transferase</keyword>
<dbReference type="GO" id="GO:0004672">
    <property type="term" value="F:protein kinase activity"/>
    <property type="evidence" value="ECO:0007669"/>
    <property type="project" value="InterPro"/>
</dbReference>
<sequence>MREPLWIFPTRFVNRKIPLPLTKAYIYFLLVGLDYLHSECKVVYIDLKLGNILISFENEKILTDFIKRLQPMQYKVDDRSGRTIYLYHNNFGALDMGELKNIFPKIADFGNAIRLDKPSTLNGMVGEQVGVYPIQPDYYHAPENILGNKELFQQVHNTNCPYDAKSHLAVMIALLGPPPGALLAKSKAMFKHNWPSPITNDTRSLCNNAQEFFGSPFFNAEGWFTTISYANT</sequence>
<dbReference type="SUPFAM" id="SSF56112">
    <property type="entry name" value="Protein kinase-like (PK-like)"/>
    <property type="match status" value="1"/>
</dbReference>
<accession>A0A1S9RZX2</accession>
<dbReference type="PROSITE" id="PS00108">
    <property type="entry name" value="PROTEIN_KINASE_ST"/>
    <property type="match status" value="1"/>
</dbReference>
<dbReference type="InterPro" id="IPR011009">
    <property type="entry name" value="Kinase-like_dom_sf"/>
</dbReference>
<organism evidence="2 3">
    <name type="scientific">Penicillium brasilianum</name>
    <dbReference type="NCBI Taxonomy" id="104259"/>
    <lineage>
        <taxon>Eukaryota</taxon>
        <taxon>Fungi</taxon>
        <taxon>Dikarya</taxon>
        <taxon>Ascomycota</taxon>
        <taxon>Pezizomycotina</taxon>
        <taxon>Eurotiomycetes</taxon>
        <taxon>Eurotiomycetidae</taxon>
        <taxon>Eurotiales</taxon>
        <taxon>Aspergillaceae</taxon>
        <taxon>Penicillium</taxon>
    </lineage>
</organism>
<proteinExistence type="predicted"/>
<name>A0A1S9RZX2_PENBI</name>
<dbReference type="Proteomes" id="UP000190744">
    <property type="component" value="Unassembled WGS sequence"/>
</dbReference>
<protein>
    <submittedName>
        <fullName evidence="2">Kinase domain containing protein</fullName>
    </submittedName>
</protein>